<dbReference type="PROSITE" id="PS50943">
    <property type="entry name" value="HTH_CROC1"/>
    <property type="match status" value="1"/>
</dbReference>
<dbReference type="OrthoDB" id="833147at2"/>
<dbReference type="EMBL" id="FOLE01000002">
    <property type="protein sequence ID" value="SFC07620.1"/>
    <property type="molecule type" value="Genomic_DNA"/>
</dbReference>
<keyword evidence="5" id="KW-1185">Reference proteome</keyword>
<accession>A0A1I1GEP4</accession>
<name>A0A1I1GEP4_9BACT</name>
<dbReference type="PANTHER" id="PTHR46797:SF1">
    <property type="entry name" value="METHYLPHOSPHONATE SYNTHASE"/>
    <property type="match status" value="1"/>
</dbReference>
<dbReference type="GO" id="GO:0003677">
    <property type="term" value="F:DNA binding"/>
    <property type="evidence" value="ECO:0007669"/>
    <property type="project" value="UniProtKB-KW"/>
</dbReference>
<dbReference type="SMART" id="SM00530">
    <property type="entry name" value="HTH_XRE"/>
    <property type="match status" value="1"/>
</dbReference>
<feature type="domain" description="HTH cro/C1-type" evidence="3">
    <location>
        <begin position="16"/>
        <end position="70"/>
    </location>
</feature>
<dbReference type="AlphaFoldDB" id="A0A1I1GEP4"/>
<reference evidence="4 5" key="1">
    <citation type="submission" date="2016-10" db="EMBL/GenBank/DDBJ databases">
        <authorList>
            <person name="de Groot N.N."/>
        </authorList>
    </citation>
    <scope>NUCLEOTIDE SEQUENCE [LARGE SCALE GENOMIC DNA]</scope>
    <source>
        <strain evidence="4 5">DSM 6793</strain>
    </source>
</reference>
<dbReference type="InterPro" id="IPR010359">
    <property type="entry name" value="IrrE_HExxH"/>
</dbReference>
<gene>
    <name evidence="4" type="ORF">SAMN05421780_102485</name>
</gene>
<sequence length="500" mass="57767">MTLKEENIRLIFGLKIKQLRTDKSLSLVELSEKTGISVSYLNEMEKGKKYPKGDKIAVLAEALDVNYDWLVSLQLNKRLKPIGDLLKSNILSELPFEIFGIEPSDILDILSDTPTKVGAFVSTLSEISRGYDMQVEDFYFSALRSYIELQENYFEEIETSIDELRAEKGQDFDFHNLDSLIEILQSKYHYTLYYDDFAEEPALQKTRSVLVPHDKAPKLIINSHLEPYQQAFVLAREIGFNRLHLTDRPLTFSLTKVNSFEKVLNSYKASYFAAGLLINRVTLEQDVKELFANPIWDGQAWADLAQRYDVSPEVFMVRLTSILPRSFGINRLFFLRFDYHKQSKELSLIKEMHFAGLHNPHATVLKEHYCRRWASLTILYDLAEMQAKGENPETISKAQISKYIGTKSEYLIVALARPSHLHPERLSSVALGIKIDNDLRKTMPSLTDEEHLHAYQVSQTCERCKAENCAERMVPPTVMLKRQREIDRQEALAHLNERYK</sequence>
<dbReference type="STRING" id="927664.SAMN05421780_102485"/>
<dbReference type="InterPro" id="IPR010982">
    <property type="entry name" value="Lambda_DNA-bd_dom_sf"/>
</dbReference>
<evidence type="ECO:0000313" key="4">
    <source>
        <dbReference type="EMBL" id="SFC07620.1"/>
    </source>
</evidence>
<dbReference type="GO" id="GO:0005829">
    <property type="term" value="C:cytosol"/>
    <property type="evidence" value="ECO:0007669"/>
    <property type="project" value="TreeGrafter"/>
</dbReference>
<evidence type="ECO:0000256" key="2">
    <source>
        <dbReference type="ARBA" id="ARBA00023125"/>
    </source>
</evidence>
<dbReference type="InterPro" id="IPR050807">
    <property type="entry name" value="TransReg_Diox_bact_type"/>
</dbReference>
<dbReference type="RefSeq" id="WP_091509371.1">
    <property type="nucleotide sequence ID" value="NZ_FOLE01000002.1"/>
</dbReference>
<dbReference type="SUPFAM" id="SSF47413">
    <property type="entry name" value="lambda repressor-like DNA-binding domains"/>
    <property type="match status" value="1"/>
</dbReference>
<evidence type="ECO:0000313" key="5">
    <source>
        <dbReference type="Proteomes" id="UP000199514"/>
    </source>
</evidence>
<organism evidence="4 5">
    <name type="scientific">Flexibacter flexilis DSM 6793</name>
    <dbReference type="NCBI Taxonomy" id="927664"/>
    <lineage>
        <taxon>Bacteria</taxon>
        <taxon>Pseudomonadati</taxon>
        <taxon>Bacteroidota</taxon>
        <taxon>Cytophagia</taxon>
        <taxon>Cytophagales</taxon>
        <taxon>Flexibacteraceae</taxon>
        <taxon>Flexibacter</taxon>
    </lineage>
</organism>
<dbReference type="PANTHER" id="PTHR46797">
    <property type="entry name" value="HTH-TYPE TRANSCRIPTIONAL REGULATOR"/>
    <property type="match status" value="1"/>
</dbReference>
<dbReference type="InterPro" id="IPR001387">
    <property type="entry name" value="Cro/C1-type_HTH"/>
</dbReference>
<proteinExistence type="inferred from homology"/>
<dbReference type="Pfam" id="PF06114">
    <property type="entry name" value="Peptidase_M78"/>
    <property type="match status" value="1"/>
</dbReference>
<dbReference type="Pfam" id="PF01381">
    <property type="entry name" value="HTH_3"/>
    <property type="match status" value="1"/>
</dbReference>
<comment type="similarity">
    <text evidence="1">Belongs to the short-chain fatty acyl-CoA assimilation regulator (ScfR) family.</text>
</comment>
<dbReference type="Proteomes" id="UP000199514">
    <property type="component" value="Unassembled WGS sequence"/>
</dbReference>
<evidence type="ECO:0000259" key="3">
    <source>
        <dbReference type="PROSITE" id="PS50943"/>
    </source>
</evidence>
<dbReference type="Gene3D" id="1.10.260.40">
    <property type="entry name" value="lambda repressor-like DNA-binding domains"/>
    <property type="match status" value="1"/>
</dbReference>
<dbReference type="CDD" id="cd00093">
    <property type="entry name" value="HTH_XRE"/>
    <property type="match status" value="1"/>
</dbReference>
<protein>
    <recommendedName>
        <fullName evidence="3">HTH cro/C1-type domain-containing protein</fullName>
    </recommendedName>
</protein>
<evidence type="ECO:0000256" key="1">
    <source>
        <dbReference type="ARBA" id="ARBA00007227"/>
    </source>
</evidence>
<dbReference type="GO" id="GO:0003700">
    <property type="term" value="F:DNA-binding transcription factor activity"/>
    <property type="evidence" value="ECO:0007669"/>
    <property type="project" value="TreeGrafter"/>
</dbReference>
<keyword evidence="2" id="KW-0238">DNA-binding</keyword>